<evidence type="ECO:0000256" key="2">
    <source>
        <dbReference type="ARBA" id="ARBA00022759"/>
    </source>
</evidence>
<keyword evidence="5 6" id="KW-0234">DNA repair</keyword>
<evidence type="ECO:0000256" key="6">
    <source>
        <dbReference type="PIRNR" id="PIRNR018267"/>
    </source>
</evidence>
<reference evidence="8 9" key="1">
    <citation type="submission" date="2019-12" db="EMBL/GenBank/DDBJ databases">
        <title>Rhizobium genotypes associated with high levels of biological nitrogen fixation by grain legumes in a temperate-maritime cropping system.</title>
        <authorList>
            <person name="Maluk M."/>
            <person name="Francesc Ferrando Molina F."/>
            <person name="Lopez Del Egido L."/>
            <person name="Lafos M."/>
            <person name="Langarica-Fuentes A."/>
            <person name="Gebre Yohannes G."/>
            <person name="Young M.W."/>
            <person name="Martin P."/>
            <person name="Gantlett R."/>
            <person name="Kenicer G."/>
            <person name="Hawes C."/>
            <person name="Begg G.S."/>
            <person name="Quilliam R.S."/>
            <person name="Squire G.R."/>
            <person name="Poole P.S."/>
            <person name="Young P.W."/>
            <person name="Iannetta P.M."/>
            <person name="James E.K."/>
        </authorList>
    </citation>
    <scope>NUCLEOTIDE SEQUENCE [LARGE SCALE GENOMIC DNA]</scope>
    <source>
        <strain evidence="8 9">JHI54</strain>
    </source>
</reference>
<keyword evidence="4 6" id="KW-0378">Hydrolase</keyword>
<dbReference type="EMBL" id="WUFV01000015">
    <property type="protein sequence ID" value="NEK17733.1"/>
    <property type="molecule type" value="Genomic_DNA"/>
</dbReference>
<dbReference type="Gene3D" id="3.40.960.10">
    <property type="entry name" value="VSR Endonuclease"/>
    <property type="match status" value="1"/>
</dbReference>
<dbReference type="InterPro" id="IPR011335">
    <property type="entry name" value="Restrct_endonuc-II-like"/>
</dbReference>
<evidence type="ECO:0000256" key="5">
    <source>
        <dbReference type="ARBA" id="ARBA00023204"/>
    </source>
</evidence>
<dbReference type="NCBIfam" id="TIGR00632">
    <property type="entry name" value="vsr"/>
    <property type="match status" value="1"/>
</dbReference>
<evidence type="ECO:0000313" key="9">
    <source>
        <dbReference type="Proteomes" id="UP000471705"/>
    </source>
</evidence>
<keyword evidence="2 6" id="KW-0255">Endonuclease</keyword>
<accession>A0A7K3VKK6</accession>
<evidence type="ECO:0000256" key="4">
    <source>
        <dbReference type="ARBA" id="ARBA00022801"/>
    </source>
</evidence>
<dbReference type="PIRSF" id="PIRSF018267">
    <property type="entry name" value="VSR_endonuc"/>
    <property type="match status" value="1"/>
</dbReference>
<feature type="region of interest" description="Disordered" evidence="7">
    <location>
        <begin position="1"/>
        <end position="20"/>
    </location>
</feature>
<organism evidence="8 9">
    <name type="scientific">Rhizobium leguminosarum</name>
    <dbReference type="NCBI Taxonomy" id="384"/>
    <lineage>
        <taxon>Bacteria</taxon>
        <taxon>Pseudomonadati</taxon>
        <taxon>Pseudomonadota</taxon>
        <taxon>Alphaproteobacteria</taxon>
        <taxon>Hyphomicrobiales</taxon>
        <taxon>Rhizobiaceae</taxon>
        <taxon>Rhizobium/Agrobacterium group</taxon>
        <taxon>Rhizobium</taxon>
    </lineage>
</organism>
<dbReference type="SUPFAM" id="SSF52980">
    <property type="entry name" value="Restriction endonuclease-like"/>
    <property type="match status" value="1"/>
</dbReference>
<comment type="function">
    <text evidence="6">May nick specific sequences that contain T:G mispairs resulting from m5C-deamination.</text>
</comment>
<comment type="caution">
    <text evidence="8">The sequence shown here is derived from an EMBL/GenBank/DDBJ whole genome shotgun (WGS) entry which is preliminary data.</text>
</comment>
<dbReference type="GO" id="GO:0016787">
    <property type="term" value="F:hydrolase activity"/>
    <property type="evidence" value="ECO:0007669"/>
    <property type="project" value="UniProtKB-KW"/>
</dbReference>
<evidence type="ECO:0000256" key="1">
    <source>
        <dbReference type="ARBA" id="ARBA00022722"/>
    </source>
</evidence>
<evidence type="ECO:0000313" key="8">
    <source>
        <dbReference type="EMBL" id="NEK17733.1"/>
    </source>
</evidence>
<comment type="similarity">
    <text evidence="6">Belongs to the vsr family.</text>
</comment>
<dbReference type="CDD" id="cd00221">
    <property type="entry name" value="Vsr"/>
    <property type="match status" value="1"/>
</dbReference>
<protein>
    <recommendedName>
        <fullName evidence="6">Very short patch repair endonuclease</fullName>
        <ecNumber evidence="6">3.1.-.-</ecNumber>
    </recommendedName>
</protein>
<name>A0A7K3VKK6_RHILE</name>
<feature type="compositionally biased region" description="Basic and acidic residues" evidence="7">
    <location>
        <begin position="10"/>
        <end position="20"/>
    </location>
</feature>
<evidence type="ECO:0000256" key="3">
    <source>
        <dbReference type="ARBA" id="ARBA00022763"/>
    </source>
</evidence>
<keyword evidence="3 6" id="KW-0227">DNA damage</keyword>
<gene>
    <name evidence="8" type="primary">vsr</name>
    <name evidence="8" type="ORF">GR257_23180</name>
</gene>
<dbReference type="AlphaFoldDB" id="A0A7K3VKK6"/>
<dbReference type="Proteomes" id="UP000471705">
    <property type="component" value="Unassembled WGS sequence"/>
</dbReference>
<dbReference type="GO" id="GO:0004519">
    <property type="term" value="F:endonuclease activity"/>
    <property type="evidence" value="ECO:0007669"/>
    <property type="project" value="UniProtKB-KW"/>
</dbReference>
<dbReference type="EC" id="3.1.-.-" evidence="6"/>
<dbReference type="InterPro" id="IPR004603">
    <property type="entry name" value="DNA_mismatch_endonuc_vsr"/>
</dbReference>
<dbReference type="Pfam" id="PF03852">
    <property type="entry name" value="Vsr"/>
    <property type="match status" value="1"/>
</dbReference>
<keyword evidence="1 6" id="KW-0540">Nuclease</keyword>
<evidence type="ECO:0000256" key="7">
    <source>
        <dbReference type="SAM" id="MobiDB-lite"/>
    </source>
</evidence>
<sequence length="146" mass="17315">MTDTLTPPQRSERMSRVRGHDTKPEIRVRKLLHSMGFRFRLHRRDLPGRPDIVLAKYKAAIFVHGCFWHKHDDPNCRLARMPKSRIEFWGPKLEANQLRDRRVERELTAMGWSVLLLWECEMKDEVLLRRKILQVLGHEGAVVARD</sequence>
<dbReference type="RefSeq" id="WP_164048280.1">
    <property type="nucleotide sequence ID" value="NZ_WUFV01000015.1"/>
</dbReference>
<proteinExistence type="inferred from homology"/>
<dbReference type="GO" id="GO:0006298">
    <property type="term" value="P:mismatch repair"/>
    <property type="evidence" value="ECO:0007669"/>
    <property type="project" value="UniProtKB-UniRule"/>
</dbReference>